<feature type="compositionally biased region" description="Low complexity" evidence="1">
    <location>
        <begin position="61"/>
        <end position="79"/>
    </location>
</feature>
<evidence type="ECO:0000313" key="3">
    <source>
        <dbReference type="Proteomes" id="UP000218231"/>
    </source>
</evidence>
<accession>A0A2A2M5F2</accession>
<dbReference type="Proteomes" id="UP000218231">
    <property type="component" value="Unassembled WGS sequence"/>
</dbReference>
<feature type="compositionally biased region" description="Low complexity" evidence="1">
    <location>
        <begin position="18"/>
        <end position="31"/>
    </location>
</feature>
<organism evidence="2 3">
    <name type="scientific">Diploscapter pachys</name>
    <dbReference type="NCBI Taxonomy" id="2018661"/>
    <lineage>
        <taxon>Eukaryota</taxon>
        <taxon>Metazoa</taxon>
        <taxon>Ecdysozoa</taxon>
        <taxon>Nematoda</taxon>
        <taxon>Chromadorea</taxon>
        <taxon>Rhabditida</taxon>
        <taxon>Rhabditina</taxon>
        <taxon>Rhabditomorpha</taxon>
        <taxon>Rhabditoidea</taxon>
        <taxon>Rhabditidae</taxon>
        <taxon>Diploscapter</taxon>
    </lineage>
</organism>
<comment type="caution">
    <text evidence="2">The sequence shown here is derived from an EMBL/GenBank/DDBJ whole genome shotgun (WGS) entry which is preliminary data.</text>
</comment>
<name>A0A2A2M5F2_9BILA</name>
<dbReference type="AlphaFoldDB" id="A0A2A2M5F2"/>
<protein>
    <submittedName>
        <fullName evidence="2">Uncharacterized protein</fullName>
    </submittedName>
</protein>
<keyword evidence="3" id="KW-1185">Reference proteome</keyword>
<feature type="compositionally biased region" description="Basic and acidic residues" evidence="1">
    <location>
        <begin position="1"/>
        <end position="12"/>
    </location>
</feature>
<evidence type="ECO:0000313" key="2">
    <source>
        <dbReference type="EMBL" id="PAV93731.1"/>
    </source>
</evidence>
<reference evidence="2 3" key="1">
    <citation type="journal article" date="2017" name="Curr. Biol.">
        <title>Genome architecture and evolution of a unichromosomal asexual nematode.</title>
        <authorList>
            <person name="Fradin H."/>
            <person name="Zegar C."/>
            <person name="Gutwein M."/>
            <person name="Lucas J."/>
            <person name="Kovtun M."/>
            <person name="Corcoran D."/>
            <person name="Baugh L.R."/>
            <person name="Kiontke K."/>
            <person name="Gunsalus K."/>
            <person name="Fitch D.H."/>
            <person name="Piano F."/>
        </authorList>
    </citation>
    <scope>NUCLEOTIDE SEQUENCE [LARGE SCALE GENOMIC DNA]</scope>
    <source>
        <strain evidence="2">PF1309</strain>
    </source>
</reference>
<feature type="region of interest" description="Disordered" evidence="1">
    <location>
        <begin position="1"/>
        <end position="87"/>
    </location>
</feature>
<sequence>MRRPDLLRDQAIRRRSRNSPMRPRSPGNRSPAHWSAALSHGCEHAPRTAPRTGARPPPSVPRRASAPGPWPPATTRATPAPAPGPAC</sequence>
<proteinExistence type="predicted"/>
<evidence type="ECO:0000256" key="1">
    <source>
        <dbReference type="SAM" id="MobiDB-lite"/>
    </source>
</evidence>
<gene>
    <name evidence="2" type="ORF">WR25_13763</name>
</gene>
<dbReference type="EMBL" id="LIAE01004583">
    <property type="protein sequence ID" value="PAV93731.1"/>
    <property type="molecule type" value="Genomic_DNA"/>
</dbReference>